<keyword evidence="6" id="KW-0312">Gluconeogenesis</keyword>
<dbReference type="InterPro" id="IPR000634">
    <property type="entry name" value="Ser/Thr_deHydtase_PyrdxlP-BS"/>
</dbReference>
<name>A0A1Y2HT60_9FUNG</name>
<dbReference type="STRING" id="765915.A0A1Y2HT60"/>
<evidence type="ECO:0000256" key="6">
    <source>
        <dbReference type="ARBA" id="ARBA00022432"/>
    </source>
</evidence>
<comment type="similarity">
    <text evidence="4">Belongs to the serine/threonine dehydratase family.</text>
</comment>
<sequence>MTAQPLHVFTPLVRSPTTSRVRSGNAGLRLWYKLENLQSSGSFKDRGILHLCQTHHARLSALGIVPHFISSSGGNAGLAAAYAAYRLNCPVTVFVPNSTPAFIRTKLAATGATVVVHGDVWADANAKAQEYLTELGDKGVFVHPFEDELIWTGHASLVHEIDQQCGDRVPSVLVCSVGGGGLLSGVCQGIEEVADKHVREGKAERADKWMQVKVLAVETVGADCLAQSVAKGELVTLPGITSIAKSLGASRPAQRAFEYAVSKAFPKVQTLVVTDKEAVQACREFADDMRFLVEPACGAALAGTWQYIRSMVDGSQVEKDVDIVTVVCGGSVIKLDMLSTPLAN</sequence>
<dbReference type="Pfam" id="PF00291">
    <property type="entry name" value="PALP"/>
    <property type="match status" value="1"/>
</dbReference>
<dbReference type="FunFam" id="3.40.50.1100:FF:000040">
    <property type="entry name" value="L-serine dehydratase, putative"/>
    <property type="match status" value="1"/>
</dbReference>
<evidence type="ECO:0000256" key="2">
    <source>
        <dbReference type="ARBA" id="ARBA00004496"/>
    </source>
</evidence>
<dbReference type="OrthoDB" id="7773036at2759"/>
<evidence type="ECO:0000256" key="7">
    <source>
        <dbReference type="ARBA" id="ARBA00022490"/>
    </source>
</evidence>
<dbReference type="GO" id="GO:0009097">
    <property type="term" value="P:isoleucine biosynthetic process"/>
    <property type="evidence" value="ECO:0007669"/>
    <property type="project" value="TreeGrafter"/>
</dbReference>
<dbReference type="GO" id="GO:0004794">
    <property type="term" value="F:threonine deaminase activity"/>
    <property type="evidence" value="ECO:0007669"/>
    <property type="project" value="TreeGrafter"/>
</dbReference>
<comment type="catalytic activity">
    <reaction evidence="10">
        <text>L-serine = pyruvate + NH4(+)</text>
        <dbReference type="Rhea" id="RHEA:19169"/>
        <dbReference type="ChEBI" id="CHEBI:15361"/>
        <dbReference type="ChEBI" id="CHEBI:28938"/>
        <dbReference type="ChEBI" id="CHEBI:33384"/>
        <dbReference type="EC" id="4.3.1.17"/>
    </reaction>
</comment>
<dbReference type="GO" id="GO:0006565">
    <property type="term" value="P:L-serine catabolic process"/>
    <property type="evidence" value="ECO:0007669"/>
    <property type="project" value="TreeGrafter"/>
</dbReference>
<keyword evidence="13" id="KW-1185">Reference proteome</keyword>
<organism evidence="12 13">
    <name type="scientific">Catenaria anguillulae PL171</name>
    <dbReference type="NCBI Taxonomy" id="765915"/>
    <lineage>
        <taxon>Eukaryota</taxon>
        <taxon>Fungi</taxon>
        <taxon>Fungi incertae sedis</taxon>
        <taxon>Blastocladiomycota</taxon>
        <taxon>Blastocladiomycetes</taxon>
        <taxon>Blastocladiales</taxon>
        <taxon>Catenariaceae</taxon>
        <taxon>Catenaria</taxon>
    </lineage>
</organism>
<dbReference type="EMBL" id="MCFL01000011">
    <property type="protein sequence ID" value="ORZ37788.1"/>
    <property type="molecule type" value="Genomic_DNA"/>
</dbReference>
<dbReference type="Gene3D" id="3.40.50.1100">
    <property type="match status" value="2"/>
</dbReference>
<comment type="subcellular location">
    <subcellularLocation>
        <location evidence="2">Cytoplasm</location>
    </subcellularLocation>
</comment>
<dbReference type="InterPro" id="IPR050147">
    <property type="entry name" value="Ser/Thr_Dehydratase"/>
</dbReference>
<dbReference type="PANTHER" id="PTHR48078:SF2">
    <property type="entry name" value="CATABOLIC L-SERINE_THREONINE DEHYDRATASE"/>
    <property type="match status" value="1"/>
</dbReference>
<proteinExistence type="inferred from homology"/>
<keyword evidence="9" id="KW-0456">Lyase</keyword>
<evidence type="ECO:0000313" key="13">
    <source>
        <dbReference type="Proteomes" id="UP000193411"/>
    </source>
</evidence>
<protein>
    <recommendedName>
        <fullName evidence="5">L-serine ammonia-lyase</fullName>
        <ecNumber evidence="5">4.3.1.17</ecNumber>
    </recommendedName>
</protein>
<keyword evidence="8" id="KW-0663">Pyridoxal phosphate</keyword>
<dbReference type="Proteomes" id="UP000193411">
    <property type="component" value="Unassembled WGS sequence"/>
</dbReference>
<dbReference type="InterPro" id="IPR036052">
    <property type="entry name" value="TrpB-like_PALP_sf"/>
</dbReference>
<evidence type="ECO:0000256" key="4">
    <source>
        <dbReference type="ARBA" id="ARBA00010869"/>
    </source>
</evidence>
<dbReference type="GO" id="GO:0006094">
    <property type="term" value="P:gluconeogenesis"/>
    <property type="evidence" value="ECO:0007669"/>
    <property type="project" value="UniProtKB-KW"/>
</dbReference>
<evidence type="ECO:0000256" key="8">
    <source>
        <dbReference type="ARBA" id="ARBA00022898"/>
    </source>
</evidence>
<dbReference type="SUPFAM" id="SSF53686">
    <property type="entry name" value="Tryptophan synthase beta subunit-like PLP-dependent enzymes"/>
    <property type="match status" value="1"/>
</dbReference>
<dbReference type="GO" id="GO:0003941">
    <property type="term" value="F:L-serine ammonia-lyase activity"/>
    <property type="evidence" value="ECO:0007669"/>
    <property type="project" value="UniProtKB-EC"/>
</dbReference>
<accession>A0A1Y2HT60</accession>
<dbReference type="GO" id="GO:0006567">
    <property type="term" value="P:L-threonine catabolic process"/>
    <property type="evidence" value="ECO:0007669"/>
    <property type="project" value="TreeGrafter"/>
</dbReference>
<evidence type="ECO:0000313" key="12">
    <source>
        <dbReference type="EMBL" id="ORZ37788.1"/>
    </source>
</evidence>
<evidence type="ECO:0000256" key="9">
    <source>
        <dbReference type="ARBA" id="ARBA00023239"/>
    </source>
</evidence>
<comment type="cofactor">
    <cofactor evidence="1">
        <name>pyridoxal 5'-phosphate</name>
        <dbReference type="ChEBI" id="CHEBI:597326"/>
    </cofactor>
</comment>
<dbReference type="EC" id="4.3.1.17" evidence="5"/>
<dbReference type="PROSITE" id="PS00165">
    <property type="entry name" value="DEHYDRATASE_SER_THR"/>
    <property type="match status" value="1"/>
</dbReference>
<feature type="domain" description="Tryptophan synthase beta chain-like PALP" evidence="11">
    <location>
        <begin position="8"/>
        <end position="329"/>
    </location>
</feature>
<dbReference type="GO" id="GO:0030170">
    <property type="term" value="F:pyridoxal phosphate binding"/>
    <property type="evidence" value="ECO:0007669"/>
    <property type="project" value="InterPro"/>
</dbReference>
<evidence type="ECO:0000256" key="5">
    <source>
        <dbReference type="ARBA" id="ARBA00012093"/>
    </source>
</evidence>
<comment type="caution">
    <text evidence="12">The sequence shown here is derived from an EMBL/GenBank/DDBJ whole genome shotgun (WGS) entry which is preliminary data.</text>
</comment>
<evidence type="ECO:0000256" key="3">
    <source>
        <dbReference type="ARBA" id="ARBA00004742"/>
    </source>
</evidence>
<dbReference type="InterPro" id="IPR001926">
    <property type="entry name" value="TrpB-like_PALP"/>
</dbReference>
<evidence type="ECO:0000259" key="11">
    <source>
        <dbReference type="Pfam" id="PF00291"/>
    </source>
</evidence>
<evidence type="ECO:0000256" key="10">
    <source>
        <dbReference type="ARBA" id="ARBA00049406"/>
    </source>
</evidence>
<keyword evidence="7" id="KW-0963">Cytoplasm</keyword>
<reference evidence="12 13" key="1">
    <citation type="submission" date="2016-07" db="EMBL/GenBank/DDBJ databases">
        <title>Pervasive Adenine N6-methylation of Active Genes in Fungi.</title>
        <authorList>
            <consortium name="DOE Joint Genome Institute"/>
            <person name="Mondo S.J."/>
            <person name="Dannebaum R.O."/>
            <person name="Kuo R.C."/>
            <person name="Labutti K."/>
            <person name="Haridas S."/>
            <person name="Kuo A."/>
            <person name="Salamov A."/>
            <person name="Ahrendt S.R."/>
            <person name="Lipzen A."/>
            <person name="Sullivan W."/>
            <person name="Andreopoulos W.B."/>
            <person name="Clum A."/>
            <person name="Lindquist E."/>
            <person name="Daum C."/>
            <person name="Ramamoorthy G.K."/>
            <person name="Gryganskyi A."/>
            <person name="Culley D."/>
            <person name="Magnuson J.K."/>
            <person name="James T.Y."/>
            <person name="O'Malley M.A."/>
            <person name="Stajich J.E."/>
            <person name="Spatafora J.W."/>
            <person name="Visel A."/>
            <person name="Grigoriev I.V."/>
        </authorList>
    </citation>
    <scope>NUCLEOTIDE SEQUENCE [LARGE SCALE GENOMIC DNA]</scope>
    <source>
        <strain evidence="12 13">PL171</strain>
    </source>
</reference>
<gene>
    <name evidence="12" type="ORF">BCR44DRAFT_1388302</name>
</gene>
<evidence type="ECO:0000256" key="1">
    <source>
        <dbReference type="ARBA" id="ARBA00001933"/>
    </source>
</evidence>
<comment type="pathway">
    <text evidence="3">Carbohydrate biosynthesis; gluconeogenesis.</text>
</comment>
<dbReference type="GO" id="GO:0005737">
    <property type="term" value="C:cytoplasm"/>
    <property type="evidence" value="ECO:0007669"/>
    <property type="project" value="UniProtKB-SubCell"/>
</dbReference>
<dbReference type="PANTHER" id="PTHR48078">
    <property type="entry name" value="THREONINE DEHYDRATASE, MITOCHONDRIAL-RELATED"/>
    <property type="match status" value="1"/>
</dbReference>
<dbReference type="AlphaFoldDB" id="A0A1Y2HT60"/>